<keyword evidence="7 11" id="KW-1133">Transmembrane helix</keyword>
<keyword evidence="8 10" id="KW-0472">Membrane</keyword>
<keyword evidence="9 10" id="KW-0131">Cell cycle</keyword>
<dbReference type="GO" id="GO:0005886">
    <property type="term" value="C:plasma membrane"/>
    <property type="evidence" value="ECO:0007669"/>
    <property type="project" value="UniProtKB-SubCell"/>
</dbReference>
<gene>
    <name evidence="14" type="ORF">DRH29_03185</name>
</gene>
<feature type="transmembrane region" description="Helical" evidence="11">
    <location>
        <begin position="21"/>
        <end position="47"/>
    </location>
</feature>
<evidence type="ECO:0000256" key="4">
    <source>
        <dbReference type="ARBA" id="ARBA00022475"/>
    </source>
</evidence>
<evidence type="ECO:0000256" key="10">
    <source>
        <dbReference type="PIRNR" id="PIRNR003097"/>
    </source>
</evidence>
<dbReference type="AlphaFoldDB" id="A0A420ZCF7"/>
<evidence type="ECO:0000256" key="2">
    <source>
        <dbReference type="ARBA" id="ARBA00007379"/>
    </source>
</evidence>
<dbReference type="Pfam" id="PF18075">
    <property type="entry name" value="FtsX_ECD"/>
    <property type="match status" value="1"/>
</dbReference>
<evidence type="ECO:0000256" key="7">
    <source>
        <dbReference type="ARBA" id="ARBA00022989"/>
    </source>
</evidence>
<feature type="domain" description="ABC3 transporter permease C-terminal" evidence="12">
    <location>
        <begin position="180"/>
        <end position="299"/>
    </location>
</feature>
<reference evidence="14 15" key="1">
    <citation type="submission" date="2018-06" db="EMBL/GenBank/DDBJ databases">
        <title>Extensive metabolic versatility and redundancy in microbially diverse, dynamic hydrothermal sediments.</title>
        <authorList>
            <person name="Dombrowski N."/>
            <person name="Teske A."/>
            <person name="Baker B.J."/>
        </authorList>
    </citation>
    <scope>NUCLEOTIDE SEQUENCE [LARGE SCALE GENOMIC DNA]</scope>
    <source>
        <strain evidence="14">B79_G16</strain>
    </source>
</reference>
<sequence>MFVSFNRILRSAFSSFLRNGWLSFVTIFIMTQALLIISIFASLNVVISTSIEAVNERIDVAVFFKDTAQEDSILSLKSQTESLEGVREVIYTSPQEALEIFLEDNRNRSIIRDVISSEENFLPASLEIKVTDPYLIEEIVEQVQEMDSDHLISETSLEDNQKIIERLRNLGGFIQNSSLLLALVFLIIAVLIIFNTIRITIFTRREEIEVMKLVGATDWYIRWPFIFEGIFYGLVATVLSSLLLVAGYLTLIKPMVDSYVISTSGNPVFSAGFWTFILLLQLIIAVSVGTISSYLATRRHLSV</sequence>
<organism evidence="14 15">
    <name type="scientific">candidate division Kazan bacterium</name>
    <dbReference type="NCBI Taxonomy" id="2202143"/>
    <lineage>
        <taxon>Bacteria</taxon>
        <taxon>Bacteria division Kazan-3B-28</taxon>
    </lineage>
</organism>
<proteinExistence type="inferred from homology"/>
<keyword evidence="6 11" id="KW-0812">Transmembrane</keyword>
<dbReference type="PANTHER" id="PTHR47755">
    <property type="entry name" value="CELL DIVISION PROTEIN FTSX"/>
    <property type="match status" value="1"/>
</dbReference>
<evidence type="ECO:0000256" key="6">
    <source>
        <dbReference type="ARBA" id="ARBA00022692"/>
    </source>
</evidence>
<feature type="domain" description="FtsX extracellular" evidence="13">
    <location>
        <begin position="59"/>
        <end position="147"/>
    </location>
</feature>
<dbReference type="Gene3D" id="3.30.70.3040">
    <property type="match status" value="1"/>
</dbReference>
<dbReference type="InterPro" id="IPR003838">
    <property type="entry name" value="ABC3_permease_C"/>
</dbReference>
<comment type="similarity">
    <text evidence="2 10">Belongs to the ABC-4 integral membrane protein family. FtsX subfamily.</text>
</comment>
<dbReference type="InterPro" id="IPR040690">
    <property type="entry name" value="FtsX_ECD"/>
</dbReference>
<comment type="subcellular location">
    <subcellularLocation>
        <location evidence="1">Cell membrane</location>
        <topology evidence="1">Multi-pass membrane protein</topology>
    </subcellularLocation>
</comment>
<evidence type="ECO:0000256" key="5">
    <source>
        <dbReference type="ARBA" id="ARBA00022618"/>
    </source>
</evidence>
<dbReference type="Proteomes" id="UP000281261">
    <property type="component" value="Unassembled WGS sequence"/>
</dbReference>
<evidence type="ECO:0000256" key="11">
    <source>
        <dbReference type="SAM" id="Phobius"/>
    </source>
</evidence>
<dbReference type="Pfam" id="PF02687">
    <property type="entry name" value="FtsX"/>
    <property type="match status" value="1"/>
</dbReference>
<dbReference type="PANTHER" id="PTHR47755:SF1">
    <property type="entry name" value="CELL DIVISION PROTEIN FTSX"/>
    <property type="match status" value="1"/>
</dbReference>
<evidence type="ECO:0000256" key="8">
    <source>
        <dbReference type="ARBA" id="ARBA00023136"/>
    </source>
</evidence>
<protein>
    <recommendedName>
        <fullName evidence="3 10">Cell division protein FtsX</fullName>
    </recommendedName>
</protein>
<dbReference type="EMBL" id="QMNG01000014">
    <property type="protein sequence ID" value="RLC37056.1"/>
    <property type="molecule type" value="Genomic_DNA"/>
</dbReference>
<comment type="caution">
    <text evidence="14">The sequence shown here is derived from an EMBL/GenBank/DDBJ whole genome shotgun (WGS) entry which is preliminary data.</text>
</comment>
<evidence type="ECO:0000259" key="12">
    <source>
        <dbReference type="Pfam" id="PF02687"/>
    </source>
</evidence>
<name>A0A420ZCF7_UNCK3</name>
<dbReference type="InterPro" id="IPR004513">
    <property type="entry name" value="FtsX"/>
</dbReference>
<evidence type="ECO:0000256" key="3">
    <source>
        <dbReference type="ARBA" id="ARBA00021907"/>
    </source>
</evidence>
<feature type="transmembrane region" description="Helical" evidence="11">
    <location>
        <begin position="271"/>
        <end position="296"/>
    </location>
</feature>
<accession>A0A420ZCF7</accession>
<evidence type="ECO:0000313" key="15">
    <source>
        <dbReference type="Proteomes" id="UP000281261"/>
    </source>
</evidence>
<dbReference type="GO" id="GO:0051301">
    <property type="term" value="P:cell division"/>
    <property type="evidence" value="ECO:0007669"/>
    <property type="project" value="UniProtKB-KW"/>
</dbReference>
<evidence type="ECO:0000259" key="13">
    <source>
        <dbReference type="Pfam" id="PF18075"/>
    </source>
</evidence>
<dbReference type="PIRSF" id="PIRSF003097">
    <property type="entry name" value="FtsX"/>
    <property type="match status" value="1"/>
</dbReference>
<evidence type="ECO:0000256" key="1">
    <source>
        <dbReference type="ARBA" id="ARBA00004651"/>
    </source>
</evidence>
<evidence type="ECO:0000256" key="9">
    <source>
        <dbReference type="ARBA" id="ARBA00023306"/>
    </source>
</evidence>
<keyword evidence="4 10" id="KW-1003">Cell membrane</keyword>
<feature type="transmembrane region" description="Helical" evidence="11">
    <location>
        <begin position="230"/>
        <end position="251"/>
    </location>
</feature>
<keyword evidence="5 10" id="KW-0132">Cell division</keyword>
<feature type="transmembrane region" description="Helical" evidence="11">
    <location>
        <begin position="179"/>
        <end position="197"/>
    </location>
</feature>
<evidence type="ECO:0000313" key="14">
    <source>
        <dbReference type="EMBL" id="RLC37056.1"/>
    </source>
</evidence>